<gene>
    <name evidence="5" type="ORF">C4532_18210</name>
</gene>
<dbReference type="PANTHER" id="PTHR12304">
    <property type="entry name" value="INOSINE-URIDINE PREFERRING NUCLEOSIDE HYDROLASE"/>
    <property type="match status" value="1"/>
</dbReference>
<dbReference type="Proteomes" id="UP000285961">
    <property type="component" value="Unassembled WGS sequence"/>
</dbReference>
<evidence type="ECO:0000256" key="1">
    <source>
        <dbReference type="ARBA" id="ARBA00022801"/>
    </source>
</evidence>
<dbReference type="Pfam" id="PF02663">
    <property type="entry name" value="FmdE"/>
    <property type="match status" value="1"/>
</dbReference>
<evidence type="ECO:0008006" key="7">
    <source>
        <dbReference type="Google" id="ProtNLM"/>
    </source>
</evidence>
<evidence type="ECO:0000313" key="5">
    <source>
        <dbReference type="EMBL" id="RJP64994.1"/>
    </source>
</evidence>
<comment type="caution">
    <text evidence="5">The sequence shown here is derived from an EMBL/GenBank/DDBJ whole genome shotgun (WGS) entry which is preliminary data.</text>
</comment>
<dbReference type="GO" id="GO:0005829">
    <property type="term" value="C:cytosol"/>
    <property type="evidence" value="ECO:0007669"/>
    <property type="project" value="TreeGrafter"/>
</dbReference>
<evidence type="ECO:0000313" key="6">
    <source>
        <dbReference type="Proteomes" id="UP000285961"/>
    </source>
</evidence>
<evidence type="ECO:0000256" key="2">
    <source>
        <dbReference type="ARBA" id="ARBA00023295"/>
    </source>
</evidence>
<keyword evidence="1" id="KW-0378">Hydrolase</keyword>
<dbReference type="GO" id="GO:0008477">
    <property type="term" value="F:purine nucleosidase activity"/>
    <property type="evidence" value="ECO:0007669"/>
    <property type="project" value="TreeGrafter"/>
</dbReference>
<organism evidence="5 6">
    <name type="scientific">Candidatus Abyssobacteria bacterium SURF_17</name>
    <dbReference type="NCBI Taxonomy" id="2093361"/>
    <lineage>
        <taxon>Bacteria</taxon>
        <taxon>Pseudomonadati</taxon>
        <taxon>Candidatus Hydrogenedentota</taxon>
        <taxon>Candidatus Abyssobacteria</taxon>
    </lineage>
</organism>
<dbReference type="InterPro" id="IPR003814">
    <property type="entry name" value="FmdEsu_dom"/>
</dbReference>
<dbReference type="InterPro" id="IPR023186">
    <property type="entry name" value="IUNH"/>
</dbReference>
<dbReference type="Gene3D" id="3.90.245.10">
    <property type="entry name" value="Ribonucleoside hydrolase-like"/>
    <property type="match status" value="1"/>
</dbReference>
<proteinExistence type="predicted"/>
<feature type="domain" description="Inosine/uridine-preferring nucleoside hydrolase" evidence="3">
    <location>
        <begin position="32"/>
        <end position="228"/>
    </location>
</feature>
<reference evidence="5 6" key="1">
    <citation type="journal article" date="2017" name="ISME J.">
        <title>Energy and carbon metabolisms in a deep terrestrial subsurface fluid microbial community.</title>
        <authorList>
            <person name="Momper L."/>
            <person name="Jungbluth S.P."/>
            <person name="Lee M.D."/>
            <person name="Amend J.P."/>
        </authorList>
    </citation>
    <scope>NUCLEOTIDE SEQUENCE [LARGE SCALE GENOMIC DNA]</scope>
    <source>
        <strain evidence="5">SURF_17</strain>
    </source>
</reference>
<dbReference type="InterPro" id="IPR036452">
    <property type="entry name" value="Ribo_hydro-like"/>
</dbReference>
<keyword evidence="2" id="KW-0326">Glycosidase</keyword>
<sequence length="495" mass="55581">MQTTKKTVLIALIVVMSLWPLGLAAHEERIPVIMDTDMALDDVRALSLLLCSQHVQVKAIVTSDGSSSPEAGYRNLLRVLTFMEATSVPVGVGRALDQPPPPWRERSEALGWAELPVTAHEGDIPDAISLIVTLLQKEKQPITYVCLGPMTNLADALRKEPSVRDRIQNIVFLGSPVTASEQGWNTMRDPEAVRAVSASGIPIYFFHLEEQRFPEFDSGLLEDIEKFSSNQSRLIGLTHRDERIQSLLREGHLRMWDETVALFLDDSSLGTVVPIEGEARHFILQSWDQEAARKAYLRLVSGWTEHDLYPRQPVVLNRYPTNPQDFQEDVRPFVPELITRNGLEEWKAVVLTNELHRHLGVYSILGAKMGIRARELLGASLDELRVESHAGIEPPLSCMNDGLQVSTGASLGRGTITILNGKPTPAVTFIHGDKSLHLRLKDEVIARIHADFKNAIDTRGALTSEYFKEVRRLSLDYWMNADRRDIFDQQIEVLK</sequence>
<feature type="domain" description="Formylmethanofuran dehydrogenase subunit E" evidence="4">
    <location>
        <begin position="356"/>
        <end position="487"/>
    </location>
</feature>
<name>A0A419EPS3_9BACT</name>
<dbReference type="EMBL" id="QZKI01000131">
    <property type="protein sequence ID" value="RJP64994.1"/>
    <property type="molecule type" value="Genomic_DNA"/>
</dbReference>
<dbReference type="SUPFAM" id="SSF53590">
    <property type="entry name" value="Nucleoside hydrolase"/>
    <property type="match status" value="1"/>
</dbReference>
<evidence type="ECO:0000259" key="4">
    <source>
        <dbReference type="Pfam" id="PF02663"/>
    </source>
</evidence>
<accession>A0A419EPS3</accession>
<dbReference type="GO" id="GO:0006152">
    <property type="term" value="P:purine nucleoside catabolic process"/>
    <property type="evidence" value="ECO:0007669"/>
    <property type="project" value="TreeGrafter"/>
</dbReference>
<dbReference type="SUPFAM" id="SSF143555">
    <property type="entry name" value="FwdE-like"/>
    <property type="match status" value="1"/>
</dbReference>
<protein>
    <recommendedName>
        <fullName evidence="7">Inosine/uridine-preferring nucleoside hydrolase domain-containing protein</fullName>
    </recommendedName>
</protein>
<dbReference type="AlphaFoldDB" id="A0A419EPS3"/>
<dbReference type="Gene3D" id="3.30.1330.130">
    <property type="match status" value="1"/>
</dbReference>
<dbReference type="InterPro" id="IPR001910">
    <property type="entry name" value="Inosine/uridine_hydrolase_dom"/>
</dbReference>
<dbReference type="Pfam" id="PF01156">
    <property type="entry name" value="IU_nuc_hydro"/>
    <property type="match status" value="1"/>
</dbReference>
<dbReference type="PANTHER" id="PTHR12304:SF4">
    <property type="entry name" value="URIDINE NUCLEOSIDASE"/>
    <property type="match status" value="1"/>
</dbReference>
<evidence type="ECO:0000259" key="3">
    <source>
        <dbReference type="Pfam" id="PF01156"/>
    </source>
</evidence>